<dbReference type="Proteomes" id="UP001152759">
    <property type="component" value="Chromosome 10"/>
</dbReference>
<proteinExistence type="predicted"/>
<evidence type="ECO:0000313" key="1">
    <source>
        <dbReference type="EMBL" id="CAH0382690.1"/>
    </source>
</evidence>
<keyword evidence="2" id="KW-1185">Reference proteome</keyword>
<accession>A0A9P0A1Z3</accession>
<reference evidence="1" key="1">
    <citation type="submission" date="2021-12" db="EMBL/GenBank/DDBJ databases">
        <authorList>
            <person name="King R."/>
        </authorList>
    </citation>
    <scope>NUCLEOTIDE SEQUENCE</scope>
</reference>
<evidence type="ECO:0000313" key="2">
    <source>
        <dbReference type="Proteomes" id="UP001152759"/>
    </source>
</evidence>
<protein>
    <submittedName>
        <fullName evidence="1">Uncharacterized protein</fullName>
    </submittedName>
</protein>
<name>A0A9P0A1Z3_BEMTA</name>
<sequence length="162" mass="18152">MEKIRHDALQVVLNKPEYKEDENMVKYMATLTELDRVLVDTRKAIKDVPSILNPTEISTDMVDSKGVLDTLRRLRSESEILKVRLTEEGKAVSVDVLGDNEVQMLMASFGVSGKKLVEIGLKMLMEIFTAQSYMRGMSYNNSPSVSTSYKNGLSVPVANNVY</sequence>
<dbReference type="AlphaFoldDB" id="A0A9P0A1Z3"/>
<organism evidence="1 2">
    <name type="scientific">Bemisia tabaci</name>
    <name type="common">Sweetpotato whitefly</name>
    <name type="synonym">Aleurodes tabaci</name>
    <dbReference type="NCBI Taxonomy" id="7038"/>
    <lineage>
        <taxon>Eukaryota</taxon>
        <taxon>Metazoa</taxon>
        <taxon>Ecdysozoa</taxon>
        <taxon>Arthropoda</taxon>
        <taxon>Hexapoda</taxon>
        <taxon>Insecta</taxon>
        <taxon>Pterygota</taxon>
        <taxon>Neoptera</taxon>
        <taxon>Paraneoptera</taxon>
        <taxon>Hemiptera</taxon>
        <taxon>Sternorrhyncha</taxon>
        <taxon>Aleyrodoidea</taxon>
        <taxon>Aleyrodidae</taxon>
        <taxon>Aleyrodinae</taxon>
        <taxon>Bemisia</taxon>
    </lineage>
</organism>
<dbReference type="EMBL" id="OU963871">
    <property type="protein sequence ID" value="CAH0382690.1"/>
    <property type="molecule type" value="Genomic_DNA"/>
</dbReference>
<gene>
    <name evidence="1" type="ORF">BEMITA_LOCUS2199</name>
</gene>